<evidence type="ECO:0000313" key="1">
    <source>
        <dbReference type="EMBL" id="CAF1541747.1"/>
    </source>
</evidence>
<dbReference type="Proteomes" id="UP000663852">
    <property type="component" value="Unassembled WGS sequence"/>
</dbReference>
<dbReference type="Pfam" id="PF13148">
    <property type="entry name" value="DUF3987"/>
    <property type="match status" value="1"/>
</dbReference>
<dbReference type="AlphaFoldDB" id="A0A815YA45"/>
<reference evidence="2" key="1">
    <citation type="submission" date="2021-02" db="EMBL/GenBank/DDBJ databases">
        <authorList>
            <person name="Nowell W R."/>
        </authorList>
    </citation>
    <scope>NUCLEOTIDE SEQUENCE</scope>
</reference>
<proteinExistence type="predicted"/>
<organism evidence="2 3">
    <name type="scientific">Adineta ricciae</name>
    <name type="common">Rotifer</name>
    <dbReference type="NCBI Taxonomy" id="249248"/>
    <lineage>
        <taxon>Eukaryota</taxon>
        <taxon>Metazoa</taxon>
        <taxon>Spiralia</taxon>
        <taxon>Gnathifera</taxon>
        <taxon>Rotifera</taxon>
        <taxon>Eurotatoria</taxon>
        <taxon>Bdelloidea</taxon>
        <taxon>Adinetida</taxon>
        <taxon>Adinetidae</taxon>
        <taxon>Adineta</taxon>
    </lineage>
</organism>
<evidence type="ECO:0000313" key="3">
    <source>
        <dbReference type="Proteomes" id="UP000663828"/>
    </source>
</evidence>
<sequence length="247" mass="27897">MTAIIDVAKRCSDKSGLINIIQSCYKACENLFPEAYVVDGKKSIVYDITGAGLHKELASGSKFLLMHEADANLNKLGFYQAGQAGAVSHRSLLCEAFDGFSESSKTTGMYEFSIENARLSFLGACTGGSFHLLLARYSLYKISDGCDNRFLYHFVENNLIAYDLIKKPDQFLPSMQQIFVVIHLMGKISYSFVNSLGNDEPQRFYATKGKYYIGEGQRLFRDRHMMPYSDCREIVGKLRWTFYYGCP</sequence>
<comment type="caution">
    <text evidence="2">The sequence shown here is derived from an EMBL/GenBank/DDBJ whole genome shotgun (WGS) entry which is preliminary data.</text>
</comment>
<dbReference type="EMBL" id="CAJNOR010005555">
    <property type="protein sequence ID" value="CAF1567548.1"/>
    <property type="molecule type" value="Genomic_DNA"/>
</dbReference>
<protein>
    <submittedName>
        <fullName evidence="2">Uncharacterized protein</fullName>
    </submittedName>
</protein>
<name>A0A815YA45_ADIRI</name>
<accession>A0A815YA45</accession>
<dbReference type="InterPro" id="IPR025048">
    <property type="entry name" value="DUF3987"/>
</dbReference>
<evidence type="ECO:0000313" key="2">
    <source>
        <dbReference type="EMBL" id="CAF1567548.1"/>
    </source>
</evidence>
<dbReference type="OrthoDB" id="10144988at2759"/>
<gene>
    <name evidence="1" type="ORF">EDS130_LOCUS45370</name>
    <name evidence="2" type="ORF">XAT740_LOCUS44158</name>
</gene>
<dbReference type="EMBL" id="CAJNOJ010001083">
    <property type="protein sequence ID" value="CAF1541747.1"/>
    <property type="molecule type" value="Genomic_DNA"/>
</dbReference>
<keyword evidence="3" id="KW-1185">Reference proteome</keyword>
<dbReference type="Proteomes" id="UP000663828">
    <property type="component" value="Unassembled WGS sequence"/>
</dbReference>